<name>A0ABQ0L311_MYCCL</name>
<proteinExistence type="predicted"/>
<sequence length="676" mass="75494">MHPSLAISALYQLPVSLRQPALDAAKGSPAAFEAVLDRVKTLTPGIAIARYLPVFYANIDLARVPQGSELGGDNWNPAFRTCTCCKIPPSLSPATALRMVFDCLRHIPNVGQLSLAAANDLWYRVFHWLDFFVEHSANGGSAMMAAWIGIAHSELLGYLAGVLSYFARQPNRRDIAEEYACNVDPILVVLWTELAAVCHASVSSAVTDVWGDYGMECLFCFLDYFFCDCCVVRRLINCFRVDHDIRLVASILAQQLPHAIDARLVPRLNTLVHVAKHLAERPDGAIAFVELGGLALSIRNLREMSTTFLDDATKHPVDDVVNTISRMLTARPMYAEVVYAAQSDLWAVMEICGRAQDWMRLGDTSLEQLASLITTTLTKATLYYPVIRALLRPPPSQRLDLYKLRDAFKHSRHFTGPSFDRCMKLLDERAADFERFSDAVYVELRGCDNVKCGAIHPRSEFKRCGQCATAFYCSRACQKIAWREGGHRKLCQPESNLVFKSNPSGQLPRRSDAFLRYLVQQYYNKSKLDLLLKQARFVKETGKTDFVMEFRYTEGDPADVRFRVIDKRVFGPGPPGAEVLWPQDAPPLSQCLVVIDGGGNDAERDDGVGRIEGPPTIVIERAYLLRRAPGVSEELAKQLRGIVAEMEDGEGLRDVKGCVHERIRELSALDIVETIC</sequence>
<dbReference type="Pfam" id="PF01753">
    <property type="entry name" value="zf-MYND"/>
    <property type="match status" value="1"/>
</dbReference>
<dbReference type="Gene3D" id="6.10.140.2220">
    <property type="match status" value="1"/>
</dbReference>
<protein>
    <recommendedName>
        <fullName evidence="5">MYND-type domain-containing protein</fullName>
    </recommendedName>
</protein>
<keyword evidence="3" id="KW-0862">Zinc</keyword>
<evidence type="ECO:0000256" key="4">
    <source>
        <dbReference type="PROSITE-ProRule" id="PRU00134"/>
    </source>
</evidence>
<evidence type="ECO:0000259" key="5">
    <source>
        <dbReference type="PROSITE" id="PS50865"/>
    </source>
</evidence>
<dbReference type="InterPro" id="IPR002893">
    <property type="entry name" value="Znf_MYND"/>
</dbReference>
<keyword evidence="2 4" id="KW-0863">Zinc-finger</keyword>
<dbReference type="Proteomes" id="UP000815677">
    <property type="component" value="Unassembled WGS sequence"/>
</dbReference>
<gene>
    <name evidence="6" type="ORF">MCHLO_02437</name>
</gene>
<organism evidence="6 7">
    <name type="scientific">Mycena chlorophos</name>
    <name type="common">Agaric fungus</name>
    <name type="synonym">Agaricus chlorophos</name>
    <dbReference type="NCBI Taxonomy" id="658473"/>
    <lineage>
        <taxon>Eukaryota</taxon>
        <taxon>Fungi</taxon>
        <taxon>Dikarya</taxon>
        <taxon>Basidiomycota</taxon>
        <taxon>Agaricomycotina</taxon>
        <taxon>Agaricomycetes</taxon>
        <taxon>Agaricomycetidae</taxon>
        <taxon>Agaricales</taxon>
        <taxon>Marasmiineae</taxon>
        <taxon>Mycenaceae</taxon>
        <taxon>Mycena</taxon>
    </lineage>
</organism>
<dbReference type="EMBL" id="DF840271">
    <property type="protein sequence ID" value="GAT44829.1"/>
    <property type="molecule type" value="Genomic_DNA"/>
</dbReference>
<dbReference type="SUPFAM" id="SSF144232">
    <property type="entry name" value="HIT/MYND zinc finger-like"/>
    <property type="match status" value="1"/>
</dbReference>
<evidence type="ECO:0000256" key="3">
    <source>
        <dbReference type="ARBA" id="ARBA00022833"/>
    </source>
</evidence>
<keyword evidence="7" id="KW-1185">Reference proteome</keyword>
<evidence type="ECO:0000313" key="6">
    <source>
        <dbReference type="EMBL" id="GAT44829.1"/>
    </source>
</evidence>
<feature type="domain" description="MYND-type" evidence="5">
    <location>
        <begin position="449"/>
        <end position="491"/>
    </location>
</feature>
<evidence type="ECO:0000313" key="7">
    <source>
        <dbReference type="Proteomes" id="UP000815677"/>
    </source>
</evidence>
<evidence type="ECO:0000256" key="2">
    <source>
        <dbReference type="ARBA" id="ARBA00022771"/>
    </source>
</evidence>
<reference evidence="6" key="1">
    <citation type="submission" date="2014-09" db="EMBL/GenBank/DDBJ databases">
        <title>Genome sequence of the luminous mushroom Mycena chlorophos for searching fungal bioluminescence genes.</title>
        <authorList>
            <person name="Tanaka Y."/>
            <person name="Kasuga D."/>
            <person name="Oba Y."/>
            <person name="Hase S."/>
            <person name="Sato K."/>
            <person name="Oba Y."/>
            <person name="Sakakibara Y."/>
        </authorList>
    </citation>
    <scope>NUCLEOTIDE SEQUENCE</scope>
</reference>
<accession>A0ABQ0L311</accession>
<dbReference type="PROSITE" id="PS50865">
    <property type="entry name" value="ZF_MYND_2"/>
    <property type="match status" value="1"/>
</dbReference>
<evidence type="ECO:0000256" key="1">
    <source>
        <dbReference type="ARBA" id="ARBA00022723"/>
    </source>
</evidence>
<keyword evidence="1" id="KW-0479">Metal-binding</keyword>